<reference evidence="2 3" key="1">
    <citation type="journal article" date="2016" name="Nat. Commun.">
        <title>Thousands of microbial genomes shed light on interconnected biogeochemical processes in an aquifer system.</title>
        <authorList>
            <person name="Anantharaman K."/>
            <person name="Brown C.T."/>
            <person name="Hug L.A."/>
            <person name="Sharon I."/>
            <person name="Castelle C.J."/>
            <person name="Probst A.J."/>
            <person name="Thomas B.C."/>
            <person name="Singh A."/>
            <person name="Wilkins M.J."/>
            <person name="Karaoz U."/>
            <person name="Brodie E.L."/>
            <person name="Williams K.H."/>
            <person name="Hubbard S.S."/>
            <person name="Banfield J.F."/>
        </authorList>
    </citation>
    <scope>NUCLEOTIDE SEQUENCE [LARGE SCALE GENOMIC DNA]</scope>
</reference>
<gene>
    <name evidence="2" type="ORF">A2215_01140</name>
</gene>
<dbReference type="InterPro" id="IPR029058">
    <property type="entry name" value="AB_hydrolase_fold"/>
</dbReference>
<evidence type="ECO:0000313" key="2">
    <source>
        <dbReference type="EMBL" id="OGD65804.1"/>
    </source>
</evidence>
<dbReference type="STRING" id="1797472.A2215_01140"/>
<proteinExistence type="predicted"/>
<dbReference type="InterPro" id="IPR000073">
    <property type="entry name" value="AB_hydrolase_1"/>
</dbReference>
<dbReference type="Proteomes" id="UP000178583">
    <property type="component" value="Unassembled WGS sequence"/>
</dbReference>
<evidence type="ECO:0000313" key="3">
    <source>
        <dbReference type="Proteomes" id="UP000178583"/>
    </source>
</evidence>
<dbReference type="Pfam" id="PF00561">
    <property type="entry name" value="Abhydrolase_1"/>
    <property type="match status" value="2"/>
</dbReference>
<dbReference type="PRINTS" id="PR00111">
    <property type="entry name" value="ABHYDROLASE"/>
</dbReference>
<comment type="caution">
    <text evidence="2">The sequence shown here is derived from an EMBL/GenBank/DDBJ whole genome shotgun (WGS) entry which is preliminary data.</text>
</comment>
<feature type="domain" description="AB hydrolase-1" evidence="1">
    <location>
        <begin position="175"/>
        <end position="235"/>
    </location>
</feature>
<feature type="domain" description="AB hydrolase-1" evidence="1">
    <location>
        <begin position="24"/>
        <end position="121"/>
    </location>
</feature>
<evidence type="ECO:0000259" key="1">
    <source>
        <dbReference type="Pfam" id="PF00561"/>
    </source>
</evidence>
<protein>
    <recommendedName>
        <fullName evidence="1">AB hydrolase-1 domain-containing protein</fullName>
    </recommendedName>
</protein>
<accession>A0A1F5EF13</accession>
<dbReference type="PANTHER" id="PTHR43798">
    <property type="entry name" value="MONOACYLGLYCEROL LIPASE"/>
    <property type="match status" value="1"/>
</dbReference>
<dbReference type="GO" id="GO:0016020">
    <property type="term" value="C:membrane"/>
    <property type="evidence" value="ECO:0007669"/>
    <property type="project" value="TreeGrafter"/>
</dbReference>
<dbReference type="AlphaFoldDB" id="A0A1F5EF13"/>
<dbReference type="PANTHER" id="PTHR43798:SF33">
    <property type="entry name" value="HYDROLASE, PUTATIVE (AFU_ORTHOLOGUE AFUA_2G14860)-RELATED"/>
    <property type="match status" value="1"/>
</dbReference>
<dbReference type="EMBL" id="MEZY01000005">
    <property type="protein sequence ID" value="OGD65804.1"/>
    <property type="molecule type" value="Genomic_DNA"/>
</dbReference>
<dbReference type="SUPFAM" id="SSF53474">
    <property type="entry name" value="alpha/beta-Hydrolases"/>
    <property type="match status" value="1"/>
</dbReference>
<name>A0A1F5EF13_9BACT</name>
<dbReference type="Gene3D" id="3.40.50.1820">
    <property type="entry name" value="alpha/beta hydrolase"/>
    <property type="match status" value="1"/>
</dbReference>
<organism evidence="2 3">
    <name type="scientific">Candidatus Berkelbacteria bacterium RIFOXYA2_FULL_43_10</name>
    <dbReference type="NCBI Taxonomy" id="1797472"/>
    <lineage>
        <taxon>Bacteria</taxon>
        <taxon>Candidatus Berkelbacteria</taxon>
    </lineage>
</organism>
<dbReference type="InterPro" id="IPR050266">
    <property type="entry name" value="AB_hydrolase_sf"/>
</dbReference>
<sequence length="247" mass="27992">MKSQLVVNDNLINYYDFGSTNQQAIILLHGWRSQALIWEKIIEELRANYRVIAIDLPGFGLSPVPAKPFTLDDYAETVEALCQKLKINNFILVGHSFGGRVSIKIAIKHPTKVKKLILVDSAGIKRERKIIGGLARLFKPIFKQKIMDGARNKIYQAIGSEDYLATPKLQKTYQNIVAEDLSSYLCDIKLPTLIIWGENDKDTPLSDAKLMNRDIKNSKLEIIKNAGHFSFIDQPESFNKILSDFLK</sequence>